<dbReference type="AlphaFoldDB" id="A0A8I1GGH8"/>
<gene>
    <name evidence="2" type="ORF">JDN41_12230</name>
</gene>
<accession>A0A8I1GGH8</accession>
<reference evidence="2 3" key="1">
    <citation type="submission" date="2020-12" db="EMBL/GenBank/DDBJ databases">
        <title>Revised draft genomes of Rhodomicrobium vannielii ATCC 17100 and Rhodomicrobium udaipurense JA643.</title>
        <authorList>
            <person name="Conners E.M."/>
            <person name="Davenport E.J."/>
            <person name="Bose A."/>
        </authorList>
    </citation>
    <scope>NUCLEOTIDE SEQUENCE [LARGE SCALE GENOMIC DNA]</scope>
    <source>
        <strain evidence="2 3">JA643</strain>
    </source>
</reference>
<evidence type="ECO:0000313" key="2">
    <source>
        <dbReference type="EMBL" id="MBJ7544313.1"/>
    </source>
</evidence>
<evidence type="ECO:0000313" key="3">
    <source>
        <dbReference type="Proteomes" id="UP000623250"/>
    </source>
</evidence>
<dbReference type="EMBL" id="JAEMUK010000078">
    <property type="protein sequence ID" value="MBJ7544313.1"/>
    <property type="molecule type" value="Genomic_DNA"/>
</dbReference>
<name>A0A8I1GGH8_9HYPH</name>
<dbReference type="PANTHER" id="PTHR33608">
    <property type="entry name" value="BLL2464 PROTEIN"/>
    <property type="match status" value="1"/>
</dbReference>
<protein>
    <submittedName>
        <fullName evidence="2">DUF58 domain-containing protein</fullName>
    </submittedName>
</protein>
<dbReference type="Proteomes" id="UP000623250">
    <property type="component" value="Unassembled WGS sequence"/>
</dbReference>
<comment type="caution">
    <text evidence="2">The sequence shown here is derived from an EMBL/GenBank/DDBJ whole genome shotgun (WGS) entry which is preliminary data.</text>
</comment>
<proteinExistence type="predicted"/>
<dbReference type="InterPro" id="IPR002881">
    <property type="entry name" value="DUF58"/>
</dbReference>
<dbReference type="RefSeq" id="WP_037236579.1">
    <property type="nucleotide sequence ID" value="NZ_JAEMUK010000078.1"/>
</dbReference>
<feature type="domain" description="DUF58" evidence="1">
    <location>
        <begin position="59"/>
        <end position="262"/>
    </location>
</feature>
<dbReference type="Pfam" id="PF01882">
    <property type="entry name" value="DUF58"/>
    <property type="match status" value="1"/>
</dbReference>
<keyword evidence="3" id="KW-1185">Reference proteome</keyword>
<dbReference type="PANTHER" id="PTHR33608:SF6">
    <property type="entry name" value="BLL2464 PROTEIN"/>
    <property type="match status" value="1"/>
</dbReference>
<organism evidence="2 3">
    <name type="scientific">Rhodomicrobium udaipurense</name>
    <dbReference type="NCBI Taxonomy" id="1202716"/>
    <lineage>
        <taxon>Bacteria</taxon>
        <taxon>Pseudomonadati</taxon>
        <taxon>Pseudomonadota</taxon>
        <taxon>Alphaproteobacteria</taxon>
        <taxon>Hyphomicrobiales</taxon>
        <taxon>Hyphomicrobiaceae</taxon>
        <taxon>Rhodomicrobium</taxon>
    </lineage>
</organism>
<evidence type="ECO:0000259" key="1">
    <source>
        <dbReference type="Pfam" id="PF01882"/>
    </source>
</evidence>
<sequence>MTSASELLSRPSALALEGASQDLVAKLPALLMEARRVAITVAQGTHGRRRAGPGETFWQYRTFEAGDPSALIDWRRSASSSHLYVREREWEAAHTVWIWIDLSPSMMFRSHLAPQSKAERAVVLALALATLLSEAGERVGIPGLMEPKTRRNAATAMVEAIARGIGALGGLPEGGRRVSRHSEIVIFSDFLEPEASLAARFALLARQGSRGHLMRILDPAEESLPYQGRVDFVDAESGEHYVAERAESLRDDYRARLAAHKAAIAQHAHSVGWSPFLHHTDRAATEPLLALHMHLSGLEKAYRATGFVKGQPQAGNDP</sequence>